<dbReference type="SUPFAM" id="SSF53850">
    <property type="entry name" value="Periplasmic binding protein-like II"/>
    <property type="match status" value="1"/>
</dbReference>
<dbReference type="PANTHER" id="PTHR30006">
    <property type="entry name" value="THIAMINE-BINDING PERIPLASMIC PROTEIN-RELATED"/>
    <property type="match status" value="1"/>
</dbReference>
<reference evidence="3 4" key="1">
    <citation type="submission" date="2024-01" db="EMBL/GenBank/DDBJ databases">
        <authorList>
            <person name="Deng Y."/>
            <person name="Su J."/>
        </authorList>
    </citation>
    <scope>NUCLEOTIDE SEQUENCE [LARGE SCALE GENOMIC DNA]</scope>
    <source>
        <strain evidence="3 4">CPCC 100088</strain>
    </source>
</reference>
<dbReference type="Pfam" id="PF13416">
    <property type="entry name" value="SBP_bac_8"/>
    <property type="match status" value="1"/>
</dbReference>
<evidence type="ECO:0000256" key="1">
    <source>
        <dbReference type="ARBA" id="ARBA00022729"/>
    </source>
</evidence>
<keyword evidence="1 2" id="KW-0732">Signal</keyword>
<reference evidence="3 4" key="2">
    <citation type="submission" date="2024-06" db="EMBL/GenBank/DDBJ databases">
        <title>Thioclava kandeliae sp. nov. from a rhizosphere soil sample of Kandelia candel in a mangrove.</title>
        <authorList>
            <person name="Mu T."/>
        </authorList>
    </citation>
    <scope>NUCLEOTIDE SEQUENCE [LARGE SCALE GENOMIC DNA]</scope>
    <source>
        <strain evidence="3 4">CPCC 100088</strain>
    </source>
</reference>
<protein>
    <submittedName>
        <fullName evidence="3">ABC transporter substrate-binding protein</fullName>
    </submittedName>
</protein>
<dbReference type="RefSeq" id="WP_339115589.1">
    <property type="nucleotide sequence ID" value="NZ_JAYWLC010000013.1"/>
</dbReference>
<dbReference type="Gene3D" id="3.40.190.10">
    <property type="entry name" value="Periplasmic binding protein-like II"/>
    <property type="match status" value="2"/>
</dbReference>
<organism evidence="3 4">
    <name type="scientific">Thioclava kandeliae</name>
    <dbReference type="NCBI Taxonomy" id="3070818"/>
    <lineage>
        <taxon>Bacteria</taxon>
        <taxon>Pseudomonadati</taxon>
        <taxon>Pseudomonadota</taxon>
        <taxon>Alphaproteobacteria</taxon>
        <taxon>Rhodobacterales</taxon>
        <taxon>Paracoccaceae</taxon>
        <taxon>Thioclava</taxon>
    </lineage>
</organism>
<comment type="caution">
    <text evidence="3">The sequence shown here is derived from an EMBL/GenBank/DDBJ whole genome shotgun (WGS) entry which is preliminary data.</text>
</comment>
<evidence type="ECO:0000313" key="4">
    <source>
        <dbReference type="Proteomes" id="UP001438953"/>
    </source>
</evidence>
<accession>A0ABV1SJA7</accession>
<feature type="chain" id="PRO_5047143460" evidence="2">
    <location>
        <begin position="21"/>
        <end position="336"/>
    </location>
</feature>
<dbReference type="InterPro" id="IPR006059">
    <property type="entry name" value="SBP"/>
</dbReference>
<sequence>MKQFAVFGAILAAVATPALAEDVVVGTFGGSFGEAVAQCHIAPFEKATGDEVITQEGSSSQFASMVRATGGHSDFDVLYIDNSFATQLGSEGLVEPLDHAKLSNSAKLDPKVWGPADSFVQFMWAATAIAYNPKLVKTPPTSWSAIFDPAYKGKIALPDISGTSGVHFLIAAARMNGGSIDNLDPGFEAIAKLAPDVQAYYTQADQLIGMFERGEIAMAPWYSDRTASAAASGVPVKIAYPEEGGIGINVTLVIPKGAANPEGAYKFINEILSPEAQSCLAEKMYEGPVNPDTKLEGAAAEAVPTAVYPTLYFPDPEKVAANVGDWRARWQREITR</sequence>
<feature type="signal peptide" evidence="2">
    <location>
        <begin position="1"/>
        <end position="20"/>
    </location>
</feature>
<evidence type="ECO:0000313" key="3">
    <source>
        <dbReference type="EMBL" id="MER5172965.1"/>
    </source>
</evidence>
<evidence type="ECO:0000256" key="2">
    <source>
        <dbReference type="SAM" id="SignalP"/>
    </source>
</evidence>
<keyword evidence="4" id="KW-1185">Reference proteome</keyword>
<dbReference type="CDD" id="cd13589">
    <property type="entry name" value="PBP2_polyamine_RpCGA009"/>
    <property type="match status" value="1"/>
</dbReference>
<dbReference type="PANTHER" id="PTHR30006:SF2">
    <property type="entry name" value="ABC TRANSPORTER SUBSTRATE-BINDING PROTEIN"/>
    <property type="match status" value="1"/>
</dbReference>
<dbReference type="Proteomes" id="UP001438953">
    <property type="component" value="Unassembled WGS sequence"/>
</dbReference>
<gene>
    <name evidence="3" type="ORF">VSX56_14395</name>
</gene>
<proteinExistence type="predicted"/>
<dbReference type="EMBL" id="JAYWLC010000013">
    <property type="protein sequence ID" value="MER5172965.1"/>
    <property type="molecule type" value="Genomic_DNA"/>
</dbReference>
<name>A0ABV1SJA7_9RHOB</name>